<protein>
    <submittedName>
        <fullName evidence="1">Uncharacterized protein</fullName>
    </submittedName>
</protein>
<evidence type="ECO:0000313" key="2">
    <source>
        <dbReference type="Proteomes" id="UP000813461"/>
    </source>
</evidence>
<dbReference type="EMBL" id="JAGMVJ010000019">
    <property type="protein sequence ID" value="KAH7076140.1"/>
    <property type="molecule type" value="Genomic_DNA"/>
</dbReference>
<dbReference type="AlphaFoldDB" id="A0A8K0VTR6"/>
<name>A0A8K0VTR6_9PLEO</name>
<sequence>MAFCLNGCIRVSLPLASTCRTLMIPFSLTLLLHNLGTTIQSKTPLKRTARYLGADRYRKMPRNQAWQALRETRFEVICSSKCVAQRYHFFDTGYAFATIAVIIPCRCNRQQSTLQIIGVGKVALEAKVLMRCYKERLFSSRLSIANITE</sequence>
<comment type="caution">
    <text evidence="1">The sequence shown here is derived from an EMBL/GenBank/DDBJ whole genome shotgun (WGS) entry which is preliminary data.</text>
</comment>
<evidence type="ECO:0000313" key="1">
    <source>
        <dbReference type="EMBL" id="KAH7076140.1"/>
    </source>
</evidence>
<gene>
    <name evidence="1" type="ORF">FB567DRAFT_154576</name>
</gene>
<dbReference type="Proteomes" id="UP000813461">
    <property type="component" value="Unassembled WGS sequence"/>
</dbReference>
<accession>A0A8K0VTR6</accession>
<keyword evidence="2" id="KW-1185">Reference proteome</keyword>
<proteinExistence type="predicted"/>
<reference evidence="1" key="1">
    <citation type="journal article" date="2021" name="Nat. Commun.">
        <title>Genetic determinants of endophytism in the Arabidopsis root mycobiome.</title>
        <authorList>
            <person name="Mesny F."/>
            <person name="Miyauchi S."/>
            <person name="Thiergart T."/>
            <person name="Pickel B."/>
            <person name="Atanasova L."/>
            <person name="Karlsson M."/>
            <person name="Huettel B."/>
            <person name="Barry K.W."/>
            <person name="Haridas S."/>
            <person name="Chen C."/>
            <person name="Bauer D."/>
            <person name="Andreopoulos W."/>
            <person name="Pangilinan J."/>
            <person name="LaButti K."/>
            <person name="Riley R."/>
            <person name="Lipzen A."/>
            <person name="Clum A."/>
            <person name="Drula E."/>
            <person name="Henrissat B."/>
            <person name="Kohler A."/>
            <person name="Grigoriev I.V."/>
            <person name="Martin F.M."/>
            <person name="Hacquard S."/>
        </authorList>
    </citation>
    <scope>NUCLEOTIDE SEQUENCE</scope>
    <source>
        <strain evidence="1">MPI-SDFR-AT-0120</strain>
    </source>
</reference>
<organism evidence="1 2">
    <name type="scientific">Paraphoma chrysanthemicola</name>
    <dbReference type="NCBI Taxonomy" id="798071"/>
    <lineage>
        <taxon>Eukaryota</taxon>
        <taxon>Fungi</taxon>
        <taxon>Dikarya</taxon>
        <taxon>Ascomycota</taxon>
        <taxon>Pezizomycotina</taxon>
        <taxon>Dothideomycetes</taxon>
        <taxon>Pleosporomycetidae</taxon>
        <taxon>Pleosporales</taxon>
        <taxon>Pleosporineae</taxon>
        <taxon>Phaeosphaeriaceae</taxon>
        <taxon>Paraphoma</taxon>
    </lineage>
</organism>